<dbReference type="AlphaFoldDB" id="A0A7R9JS57"/>
<proteinExistence type="predicted"/>
<reference evidence="1" key="1">
    <citation type="submission" date="2020-11" db="EMBL/GenBank/DDBJ databases">
        <authorList>
            <person name="Tran Van P."/>
        </authorList>
    </citation>
    <scope>NUCLEOTIDE SEQUENCE</scope>
</reference>
<name>A0A7R9JS57_TIMGE</name>
<sequence>MSCSSPTEQTTGLSSYVLFQSNRADHWSKQLCLVPVQQSRPLSNRADHWSKQLCLVPVQQSRPLV</sequence>
<accession>A0A7R9JS57</accession>
<organism evidence="1">
    <name type="scientific">Timema genevievae</name>
    <name type="common">Walking stick</name>
    <dbReference type="NCBI Taxonomy" id="629358"/>
    <lineage>
        <taxon>Eukaryota</taxon>
        <taxon>Metazoa</taxon>
        <taxon>Ecdysozoa</taxon>
        <taxon>Arthropoda</taxon>
        <taxon>Hexapoda</taxon>
        <taxon>Insecta</taxon>
        <taxon>Pterygota</taxon>
        <taxon>Neoptera</taxon>
        <taxon>Polyneoptera</taxon>
        <taxon>Phasmatodea</taxon>
        <taxon>Timematodea</taxon>
        <taxon>Timematoidea</taxon>
        <taxon>Timematidae</taxon>
        <taxon>Timema</taxon>
    </lineage>
</organism>
<gene>
    <name evidence="1" type="ORF">TGEB3V08_LOCUS2383</name>
</gene>
<evidence type="ECO:0000313" key="1">
    <source>
        <dbReference type="EMBL" id="CAD7588305.1"/>
    </source>
</evidence>
<protein>
    <submittedName>
        <fullName evidence="1">Uncharacterized protein</fullName>
    </submittedName>
</protein>
<dbReference type="EMBL" id="OE839710">
    <property type="protein sequence ID" value="CAD7588305.1"/>
    <property type="molecule type" value="Genomic_DNA"/>
</dbReference>